<keyword evidence="5 6" id="KW-0472">Membrane</keyword>
<evidence type="ECO:0000313" key="7">
    <source>
        <dbReference type="EMBL" id="CAB3228698.1"/>
    </source>
</evidence>
<keyword evidence="3 6" id="KW-0812">Transmembrane</keyword>
<dbReference type="PANTHER" id="PTHR31501">
    <property type="entry name" value="CALCIUM RELEASE-ACTIVATED CALCIUM CHANNEL PROTEIN 1"/>
    <property type="match status" value="1"/>
</dbReference>
<dbReference type="InterPro" id="IPR012446">
    <property type="entry name" value="CRAC_channel"/>
</dbReference>
<proteinExistence type="inferred from homology"/>
<dbReference type="OrthoDB" id="8186595at2759"/>
<feature type="transmembrane region" description="Helical" evidence="6">
    <location>
        <begin position="180"/>
        <end position="206"/>
    </location>
</feature>
<accession>A0A8S0ZCT4</accession>
<comment type="caution">
    <text evidence="7">The sequence shown here is derived from an EMBL/GenBank/DDBJ whole genome shotgun (WGS) entry which is preliminary data.</text>
</comment>
<dbReference type="PANTHER" id="PTHR31501:SF7">
    <property type="entry name" value="CALCIUM RELEASE-ACTIVATED CALCIUM CHANNEL PROTEIN 1"/>
    <property type="match status" value="1"/>
</dbReference>
<evidence type="ECO:0000256" key="6">
    <source>
        <dbReference type="SAM" id="Phobius"/>
    </source>
</evidence>
<dbReference type="Proteomes" id="UP000494256">
    <property type="component" value="Unassembled WGS sequence"/>
</dbReference>
<dbReference type="GO" id="GO:0002115">
    <property type="term" value="P:store-operated calcium entry"/>
    <property type="evidence" value="ECO:0007669"/>
    <property type="project" value="TreeGrafter"/>
</dbReference>
<dbReference type="GO" id="GO:0016020">
    <property type="term" value="C:membrane"/>
    <property type="evidence" value="ECO:0007669"/>
    <property type="project" value="UniProtKB-SubCell"/>
</dbReference>
<name>A0A8S0ZCT4_ARCPL</name>
<evidence type="ECO:0008006" key="9">
    <source>
        <dbReference type="Google" id="ProtNLM"/>
    </source>
</evidence>
<evidence type="ECO:0000256" key="2">
    <source>
        <dbReference type="ARBA" id="ARBA00008062"/>
    </source>
</evidence>
<dbReference type="EMBL" id="CADEBD010000283">
    <property type="protein sequence ID" value="CAB3228698.1"/>
    <property type="molecule type" value="Genomic_DNA"/>
</dbReference>
<evidence type="ECO:0000256" key="3">
    <source>
        <dbReference type="ARBA" id="ARBA00022692"/>
    </source>
</evidence>
<sequence>MSVWSASTAANNYHSGLPGGHYGFSNNWCPKLSKVLAVLWHTEAEDFSTNYCLTTHKCVMSGETPIQSAEGFHTPAYLSWRKLQLSRAKLKASSKTSALLSGFAMVAMVEVQLNPPNESKVPTEMLVAFTVCTTLLVAVHMLALMISTCILPNIEAVGNLHSISLVHESPHERLHWYIEIAWAFSTLLGLILFLIEIAILCWVKFYDLSTTAAWSACVVLVPVMIVFLAFAIHFYMSLASHKYEVTVTGIKELESMQEQIELGHHDARMNKLTLLDQSRIV</sequence>
<comment type="similarity">
    <text evidence="2">Belongs to the Orai family.</text>
</comment>
<dbReference type="FunFam" id="1.20.140.140:FF:000002">
    <property type="entry name" value="Uncharacterized protein, isoform B"/>
    <property type="match status" value="1"/>
</dbReference>
<protein>
    <recommendedName>
        <fullName evidence="9">Calcium release-activated calcium channel protein 1</fullName>
    </recommendedName>
</protein>
<comment type="subcellular location">
    <subcellularLocation>
        <location evidence="1">Membrane</location>
        <topology evidence="1">Multi-pass membrane protein</topology>
    </subcellularLocation>
</comment>
<evidence type="ECO:0000313" key="8">
    <source>
        <dbReference type="Proteomes" id="UP000494256"/>
    </source>
</evidence>
<evidence type="ECO:0000256" key="4">
    <source>
        <dbReference type="ARBA" id="ARBA00022989"/>
    </source>
</evidence>
<dbReference type="InterPro" id="IPR038350">
    <property type="entry name" value="Orai_sf"/>
</dbReference>
<feature type="transmembrane region" description="Helical" evidence="6">
    <location>
        <begin position="212"/>
        <end position="235"/>
    </location>
</feature>
<organism evidence="7 8">
    <name type="scientific">Arctia plantaginis</name>
    <name type="common">Wood tiger moth</name>
    <name type="synonym">Phalaena plantaginis</name>
    <dbReference type="NCBI Taxonomy" id="874455"/>
    <lineage>
        <taxon>Eukaryota</taxon>
        <taxon>Metazoa</taxon>
        <taxon>Ecdysozoa</taxon>
        <taxon>Arthropoda</taxon>
        <taxon>Hexapoda</taxon>
        <taxon>Insecta</taxon>
        <taxon>Pterygota</taxon>
        <taxon>Neoptera</taxon>
        <taxon>Endopterygota</taxon>
        <taxon>Lepidoptera</taxon>
        <taxon>Glossata</taxon>
        <taxon>Ditrysia</taxon>
        <taxon>Noctuoidea</taxon>
        <taxon>Erebidae</taxon>
        <taxon>Arctiinae</taxon>
        <taxon>Arctia</taxon>
    </lineage>
</organism>
<dbReference type="AlphaFoldDB" id="A0A8S0ZCT4"/>
<dbReference type="GO" id="GO:0015279">
    <property type="term" value="F:store-operated calcium channel activity"/>
    <property type="evidence" value="ECO:0007669"/>
    <property type="project" value="TreeGrafter"/>
</dbReference>
<dbReference type="Pfam" id="PF07856">
    <property type="entry name" value="Orai-1"/>
    <property type="match status" value="1"/>
</dbReference>
<gene>
    <name evidence="7" type="ORF">APLA_LOCUS3629</name>
</gene>
<dbReference type="Gene3D" id="1.20.140.140">
    <property type="entry name" value="Calcium release-activated calcium channel protein Orai"/>
    <property type="match status" value="1"/>
</dbReference>
<keyword evidence="4 6" id="KW-1133">Transmembrane helix</keyword>
<reference evidence="7 8" key="1">
    <citation type="submission" date="2020-04" db="EMBL/GenBank/DDBJ databases">
        <authorList>
            <person name="Wallbank WR R."/>
            <person name="Pardo Diaz C."/>
            <person name="Kozak K."/>
            <person name="Martin S."/>
            <person name="Jiggins C."/>
            <person name="Moest M."/>
            <person name="Warren A I."/>
            <person name="Byers J.R.P. K."/>
            <person name="Montejo-Kovacevich G."/>
            <person name="Yen C E."/>
        </authorList>
    </citation>
    <scope>NUCLEOTIDE SEQUENCE [LARGE SCALE GENOMIC DNA]</scope>
</reference>
<evidence type="ECO:0000256" key="1">
    <source>
        <dbReference type="ARBA" id="ARBA00004141"/>
    </source>
</evidence>
<evidence type="ECO:0000256" key="5">
    <source>
        <dbReference type="ARBA" id="ARBA00023136"/>
    </source>
</evidence>
<feature type="transmembrane region" description="Helical" evidence="6">
    <location>
        <begin position="125"/>
        <end position="146"/>
    </location>
</feature>